<name>X0YFS7_9ZZZZ</name>
<reference evidence="2" key="1">
    <citation type="journal article" date="2014" name="Front. Microbiol.">
        <title>High frequency of phylogenetically diverse reductive dehalogenase-homologous genes in deep subseafloor sedimentary metagenomes.</title>
        <authorList>
            <person name="Kawai M."/>
            <person name="Futagami T."/>
            <person name="Toyoda A."/>
            <person name="Takaki Y."/>
            <person name="Nishi S."/>
            <person name="Hori S."/>
            <person name="Arai W."/>
            <person name="Tsubouchi T."/>
            <person name="Morono Y."/>
            <person name="Uchiyama I."/>
            <person name="Ito T."/>
            <person name="Fujiyama A."/>
            <person name="Inagaki F."/>
            <person name="Takami H."/>
        </authorList>
    </citation>
    <scope>NUCLEOTIDE SEQUENCE</scope>
    <source>
        <strain evidence="2">Expedition CK06-06</strain>
    </source>
</reference>
<proteinExistence type="predicted"/>
<dbReference type="AlphaFoldDB" id="X0YFS7"/>
<gene>
    <name evidence="2" type="ORF">S01H1_83543</name>
</gene>
<feature type="region of interest" description="Disordered" evidence="1">
    <location>
        <begin position="119"/>
        <end position="163"/>
    </location>
</feature>
<evidence type="ECO:0000313" key="2">
    <source>
        <dbReference type="EMBL" id="GAG46057.1"/>
    </source>
</evidence>
<protein>
    <submittedName>
        <fullName evidence="2">Uncharacterized protein</fullName>
    </submittedName>
</protein>
<feature type="non-terminal residue" evidence="2">
    <location>
        <position position="163"/>
    </location>
</feature>
<dbReference type="EMBL" id="BARS01056818">
    <property type="protein sequence ID" value="GAG46057.1"/>
    <property type="molecule type" value="Genomic_DNA"/>
</dbReference>
<feature type="compositionally biased region" description="Basic and acidic residues" evidence="1">
    <location>
        <begin position="123"/>
        <end position="137"/>
    </location>
</feature>
<evidence type="ECO:0000256" key="1">
    <source>
        <dbReference type="SAM" id="MobiDB-lite"/>
    </source>
</evidence>
<sequence>RLPATGQGYGLNNLEYVPSPSGIATGPGRKGPHPASYIDGGEMPIDLPVLLGEEPGIGSAFLLLGCGGKASGIPQRQRIPKELSRSLGQLRGQRFRGILGLNDDLALGEYGTGINTLVQNDDADPRPRIASKDRPLDRGGTAVPGKERRMNVEAGKRGDGKHP</sequence>
<feature type="compositionally biased region" description="Basic and acidic residues" evidence="1">
    <location>
        <begin position="145"/>
        <end position="163"/>
    </location>
</feature>
<feature type="non-terminal residue" evidence="2">
    <location>
        <position position="1"/>
    </location>
</feature>
<comment type="caution">
    <text evidence="2">The sequence shown here is derived from an EMBL/GenBank/DDBJ whole genome shotgun (WGS) entry which is preliminary data.</text>
</comment>
<organism evidence="2">
    <name type="scientific">marine sediment metagenome</name>
    <dbReference type="NCBI Taxonomy" id="412755"/>
    <lineage>
        <taxon>unclassified sequences</taxon>
        <taxon>metagenomes</taxon>
        <taxon>ecological metagenomes</taxon>
    </lineage>
</organism>
<accession>X0YFS7</accession>